<dbReference type="PANTHER" id="PTHR23301:SF0">
    <property type="entry name" value="CHITIN-BINDING TYPE-2 DOMAIN-CONTAINING PROTEIN-RELATED"/>
    <property type="match status" value="1"/>
</dbReference>
<dbReference type="PROSITE" id="PS50940">
    <property type="entry name" value="CHIT_BIND_II"/>
    <property type="match status" value="5"/>
</dbReference>
<dbReference type="EMBL" id="CMVM020000116">
    <property type="status" value="NOT_ANNOTATED_CDS"/>
    <property type="molecule type" value="Genomic_DNA"/>
</dbReference>
<keyword evidence="9" id="KW-1185">Reference proteome</keyword>
<feature type="signal peptide" evidence="6">
    <location>
        <begin position="1"/>
        <end position="18"/>
    </location>
</feature>
<keyword evidence="3" id="KW-0677">Repeat</keyword>
<dbReference type="PANTHER" id="PTHR23301">
    <property type="entry name" value="CHITIN BINDING PERITROPHIN-A"/>
    <property type="match status" value="1"/>
</dbReference>
<dbReference type="Gene3D" id="2.170.140.10">
    <property type="entry name" value="Chitin binding domain"/>
    <property type="match status" value="4"/>
</dbReference>
<keyword evidence="4" id="KW-1015">Disulfide bond</keyword>
<dbReference type="InterPro" id="IPR051940">
    <property type="entry name" value="Chitin_bind-dev_reg"/>
</dbReference>
<feature type="domain" description="Chitin-binding type-2" evidence="7">
    <location>
        <begin position="96"/>
        <end position="153"/>
    </location>
</feature>
<feature type="domain" description="Chitin-binding type-2" evidence="7">
    <location>
        <begin position="267"/>
        <end position="323"/>
    </location>
</feature>
<keyword evidence="1" id="KW-0147">Chitin-binding</keyword>
<dbReference type="InterPro" id="IPR036508">
    <property type="entry name" value="Chitin-bd_dom_sf"/>
</dbReference>
<keyword evidence="5" id="KW-0325">Glycoprotein</keyword>
<organism evidence="8 9">
    <name type="scientific">Onchocerca volvulus</name>
    <dbReference type="NCBI Taxonomy" id="6282"/>
    <lineage>
        <taxon>Eukaryota</taxon>
        <taxon>Metazoa</taxon>
        <taxon>Ecdysozoa</taxon>
        <taxon>Nematoda</taxon>
        <taxon>Chromadorea</taxon>
        <taxon>Rhabditida</taxon>
        <taxon>Spirurina</taxon>
        <taxon>Spiruromorpha</taxon>
        <taxon>Filarioidea</taxon>
        <taxon>Onchocercidae</taxon>
        <taxon>Onchocerca</taxon>
    </lineage>
</organism>
<evidence type="ECO:0000256" key="2">
    <source>
        <dbReference type="ARBA" id="ARBA00022729"/>
    </source>
</evidence>
<evidence type="ECO:0000256" key="6">
    <source>
        <dbReference type="SAM" id="SignalP"/>
    </source>
</evidence>
<feature type="chain" id="PRO_5035795176" description="Chitin-binding type-2 domain-containing protein" evidence="6">
    <location>
        <begin position="19"/>
        <end position="555"/>
    </location>
</feature>
<accession>A0A8R1XVG8</accession>
<dbReference type="Proteomes" id="UP000024404">
    <property type="component" value="Unassembled WGS sequence"/>
</dbReference>
<reference evidence="9" key="1">
    <citation type="submission" date="2013-10" db="EMBL/GenBank/DDBJ databases">
        <title>Genome sequencing of Onchocerca volvulus.</title>
        <authorList>
            <person name="Cotton J."/>
            <person name="Tsai J."/>
            <person name="Stanley E."/>
            <person name="Tracey A."/>
            <person name="Holroyd N."/>
            <person name="Lustigman S."/>
            <person name="Berriman M."/>
        </authorList>
    </citation>
    <scope>NUCLEOTIDE SEQUENCE</scope>
</reference>
<keyword evidence="2 6" id="KW-0732">Signal</keyword>
<evidence type="ECO:0000256" key="1">
    <source>
        <dbReference type="ARBA" id="ARBA00022669"/>
    </source>
</evidence>
<evidence type="ECO:0000313" key="8">
    <source>
        <dbReference type="EnsemblMetazoa" id="OVOC3490.1"/>
    </source>
</evidence>
<dbReference type="AlphaFoldDB" id="A0A8R1XVG8"/>
<evidence type="ECO:0000313" key="9">
    <source>
        <dbReference type="Proteomes" id="UP000024404"/>
    </source>
</evidence>
<dbReference type="SMART" id="SM00494">
    <property type="entry name" value="ChtBD2"/>
    <property type="match status" value="5"/>
</dbReference>
<dbReference type="EnsemblMetazoa" id="OVOC3490.1">
    <property type="protein sequence ID" value="OVOC3490.1"/>
    <property type="gene ID" value="WBGene00240299"/>
</dbReference>
<name>A0A8R1XVG8_ONCVO</name>
<feature type="domain" description="Chitin-binding type-2" evidence="7">
    <location>
        <begin position="494"/>
        <end position="550"/>
    </location>
</feature>
<dbReference type="Pfam" id="PF01607">
    <property type="entry name" value="CBM_14"/>
    <property type="match status" value="5"/>
</dbReference>
<reference evidence="8" key="2">
    <citation type="submission" date="2022-06" db="UniProtKB">
        <authorList>
            <consortium name="EnsemblMetazoa"/>
        </authorList>
    </citation>
    <scope>IDENTIFICATION</scope>
</reference>
<feature type="domain" description="Chitin-binding type-2" evidence="7">
    <location>
        <begin position="396"/>
        <end position="452"/>
    </location>
</feature>
<evidence type="ECO:0000256" key="4">
    <source>
        <dbReference type="ARBA" id="ARBA00023157"/>
    </source>
</evidence>
<feature type="domain" description="Chitin-binding type-2" evidence="7">
    <location>
        <begin position="25"/>
        <end position="82"/>
    </location>
</feature>
<dbReference type="InterPro" id="IPR002557">
    <property type="entry name" value="Chitin-bd_dom"/>
</dbReference>
<dbReference type="SUPFAM" id="SSF57625">
    <property type="entry name" value="Invertebrate chitin-binding proteins"/>
    <property type="match status" value="5"/>
</dbReference>
<dbReference type="GO" id="GO:0005576">
    <property type="term" value="C:extracellular region"/>
    <property type="evidence" value="ECO:0007669"/>
    <property type="project" value="InterPro"/>
</dbReference>
<evidence type="ECO:0000256" key="5">
    <source>
        <dbReference type="ARBA" id="ARBA00023180"/>
    </source>
</evidence>
<dbReference type="GO" id="GO:0008061">
    <property type="term" value="F:chitin binding"/>
    <property type="evidence" value="ECO:0007669"/>
    <property type="project" value="UniProtKB-KW"/>
</dbReference>
<evidence type="ECO:0000259" key="7">
    <source>
        <dbReference type="PROSITE" id="PS50940"/>
    </source>
</evidence>
<protein>
    <recommendedName>
        <fullName evidence="7">Chitin-binding type-2 domain-containing protein</fullName>
    </recommendedName>
</protein>
<evidence type="ECO:0000256" key="3">
    <source>
        <dbReference type="ARBA" id="ARBA00022737"/>
    </source>
</evidence>
<dbReference type="Gene3D" id="3.20.20.80">
    <property type="entry name" value="Glycosidases"/>
    <property type="match status" value="1"/>
</dbReference>
<sequence>MILFGLLIISLHVNLVENAPRRSDVLDCTGRDSNGLYGRGCSSKFLRCYNGKRYIYTCPKNLKFNVETAKCEERRQVIACLNNMDNDKTIAKANNPFDCSKRKDGVYGSGKCSTTYYHCSRGHSSEMLCPVGLYYNDKLKGCDEVDSIDECNLLTALREFNERREKRLGERGKYVERILMANGGRSIFDLNERYGSGTHRLSLDKKKIKDHESNDKKRPTRQILYQANLWKPESDSVQEYVTEKNSSSSIIGNSTQIAKIVSAPELNNFCEKNGDGLFSAGCENYFYFCASGFGYHVNCPAGLFFDSKTKNCIYKEHVLLCNLRSKNLKILVNDYTTTPGSVDQGEGYENRETRTYNIRGKKVIHNHANHIQETGLPALVNVSISKIKSLPLLPENFDCRLKADGFYSIGCKTEFVACVNHRMFFFECPHNLIFNEEKQSCDYKGNIKNCSKSLSKMTDIDEKESFSTINSEVESEISSEEKIGQIDDTIISEQDFCKKLSDGIYFNSCGNQYTVCSGEIAFIYNCPEGQIMDSASKTCNEPENILECMNKNDRI</sequence>
<proteinExistence type="predicted"/>